<sequence>MIAMEVFSSMLRRAISGGYLSGWRVSGRRGEGLQISHLLFEDDTLVFCEESSNQMTYLSWLLIWFEACSGLRINLEKSEMIPGHLSIHWLCGMWLKSVLAEGLLCGRGSIYLKGETHPNQKHSFQYAYLLYVSPLFAKKSEVEIGENSEGFSVGWGSSRPKTSPYQMELGLLGEKKMWAKSSSMTKRRGDGVLGMRWGKNGVGLWKAIRKKWGLLDGRAFNDWEIDLVERLLQKNHAFKVQREEEDKVIWTALNDGAFSVKSLYSMLERGRLFYVP</sequence>
<comment type="caution">
    <text evidence="1">The sequence shown here is derived from an EMBL/GenBank/DDBJ whole genome shotgun (WGS) entry which is preliminary data.</text>
</comment>
<reference evidence="1 2" key="1">
    <citation type="journal article" date="2018" name="PLoS Genet.">
        <title>Population sequencing reveals clonal diversity and ancestral inbreeding in the grapevine cultivar Chardonnay.</title>
        <authorList>
            <person name="Roach M.J."/>
            <person name="Johnson D.L."/>
            <person name="Bohlmann J."/>
            <person name="van Vuuren H.J."/>
            <person name="Jones S.J."/>
            <person name="Pretorius I.S."/>
            <person name="Schmidt S.A."/>
            <person name="Borneman A.R."/>
        </authorList>
    </citation>
    <scope>NUCLEOTIDE SEQUENCE [LARGE SCALE GENOMIC DNA]</scope>
    <source>
        <strain evidence="2">cv. Chardonnay</strain>
        <tissue evidence="1">Leaf</tissue>
    </source>
</reference>
<protein>
    <recommendedName>
        <fullName evidence="3">Reverse transcriptase domain-containing protein</fullName>
    </recommendedName>
</protein>
<gene>
    <name evidence="1" type="ORF">CK203_036761</name>
</gene>
<evidence type="ECO:0000313" key="2">
    <source>
        <dbReference type="Proteomes" id="UP000288805"/>
    </source>
</evidence>
<dbReference type="AlphaFoldDB" id="A0A438I0Q8"/>
<dbReference type="EMBL" id="QGNW01000156">
    <property type="protein sequence ID" value="RVW90281.1"/>
    <property type="molecule type" value="Genomic_DNA"/>
</dbReference>
<evidence type="ECO:0000313" key="1">
    <source>
        <dbReference type="EMBL" id="RVW90281.1"/>
    </source>
</evidence>
<organism evidence="1 2">
    <name type="scientific">Vitis vinifera</name>
    <name type="common">Grape</name>
    <dbReference type="NCBI Taxonomy" id="29760"/>
    <lineage>
        <taxon>Eukaryota</taxon>
        <taxon>Viridiplantae</taxon>
        <taxon>Streptophyta</taxon>
        <taxon>Embryophyta</taxon>
        <taxon>Tracheophyta</taxon>
        <taxon>Spermatophyta</taxon>
        <taxon>Magnoliopsida</taxon>
        <taxon>eudicotyledons</taxon>
        <taxon>Gunneridae</taxon>
        <taxon>Pentapetalae</taxon>
        <taxon>rosids</taxon>
        <taxon>Vitales</taxon>
        <taxon>Vitaceae</taxon>
        <taxon>Viteae</taxon>
        <taxon>Vitis</taxon>
    </lineage>
</organism>
<evidence type="ECO:0008006" key="3">
    <source>
        <dbReference type="Google" id="ProtNLM"/>
    </source>
</evidence>
<proteinExistence type="predicted"/>
<dbReference type="Proteomes" id="UP000288805">
    <property type="component" value="Unassembled WGS sequence"/>
</dbReference>
<name>A0A438I0Q8_VITVI</name>
<accession>A0A438I0Q8</accession>